<evidence type="ECO:0000313" key="1">
    <source>
        <dbReference type="EMBL" id="GGU83314.1"/>
    </source>
</evidence>
<organism evidence="1 2">
    <name type="scientific">Streptomyces albospinus</name>
    <dbReference type="NCBI Taxonomy" id="285515"/>
    <lineage>
        <taxon>Bacteria</taxon>
        <taxon>Bacillati</taxon>
        <taxon>Actinomycetota</taxon>
        <taxon>Actinomycetes</taxon>
        <taxon>Kitasatosporales</taxon>
        <taxon>Streptomycetaceae</taxon>
        <taxon>Streptomyces</taxon>
    </lineage>
</organism>
<evidence type="ECO:0000313" key="2">
    <source>
        <dbReference type="Proteomes" id="UP000654471"/>
    </source>
</evidence>
<proteinExistence type="predicted"/>
<comment type="caution">
    <text evidence="1">The sequence shown here is derived from an EMBL/GenBank/DDBJ whole genome shotgun (WGS) entry which is preliminary data.</text>
</comment>
<keyword evidence="2" id="KW-1185">Reference proteome</keyword>
<gene>
    <name evidence="1" type="ORF">GCM10010211_56630</name>
</gene>
<reference evidence="2" key="1">
    <citation type="journal article" date="2019" name="Int. J. Syst. Evol. Microbiol.">
        <title>The Global Catalogue of Microorganisms (GCM) 10K type strain sequencing project: providing services to taxonomists for standard genome sequencing and annotation.</title>
        <authorList>
            <consortium name="The Broad Institute Genomics Platform"/>
            <consortium name="The Broad Institute Genome Sequencing Center for Infectious Disease"/>
            <person name="Wu L."/>
            <person name="Ma J."/>
        </authorList>
    </citation>
    <scope>NUCLEOTIDE SEQUENCE [LARGE SCALE GENOMIC DNA]</scope>
    <source>
        <strain evidence="2">JCM 3399</strain>
    </source>
</reference>
<protein>
    <recommendedName>
        <fullName evidence="3">DUF1963 domain-containing protein</fullName>
    </recommendedName>
</protein>
<accession>A0ABQ2VGI2</accession>
<evidence type="ECO:0008006" key="3">
    <source>
        <dbReference type="Google" id="ProtNLM"/>
    </source>
</evidence>
<dbReference type="EMBL" id="BMRP01000023">
    <property type="protein sequence ID" value="GGU83314.1"/>
    <property type="molecule type" value="Genomic_DNA"/>
</dbReference>
<sequence>MNSSEEIRRINASSRLAGPKKRERIFAYLCTLEDHGVPAAVEELTVTDSRYLAEYLAQHLELVAGHPAEKTRAAEALREHGELVSAAARLVPWLPEKTLQGFIEDYLSTGDPDAPVSNVLYTIGIYRPELLRPVADRIPDDSIRQSMLSGAPASEVQHLLDQWEAGKDPYHLVQLAFARTPFAQEALRGVRDEFGGSPEWETLLELSGALPDSPLPAGCAPAYMGFVAERSASPHQVARPVSGDVPLCHLCETPAGHLLTLSAEELPYGLTADPTFYWYACGCDGIESTTVRTEPGRTTVYYGPQGPADPDFSFAGGERSLVLETHPNQAGVTTRGVTEQSLHQVGGLPRWIRPDIHPRCPECSGVMRFLAFMDSARTPFGQLSLGGIVYCFWCDDCRVSSTKIQY</sequence>
<name>A0ABQ2VGI2_9ACTN</name>
<dbReference type="Proteomes" id="UP000654471">
    <property type="component" value="Unassembled WGS sequence"/>
</dbReference>